<evidence type="ECO:0000313" key="1">
    <source>
        <dbReference type="EMBL" id="MCZ4281968.1"/>
    </source>
</evidence>
<keyword evidence="2" id="KW-1185">Reference proteome</keyword>
<organism evidence="1 2">
    <name type="scientific">Kiloniella laminariae</name>
    <dbReference type="NCBI Taxonomy" id="454162"/>
    <lineage>
        <taxon>Bacteria</taxon>
        <taxon>Pseudomonadati</taxon>
        <taxon>Pseudomonadota</taxon>
        <taxon>Alphaproteobacteria</taxon>
        <taxon>Rhodospirillales</taxon>
        <taxon>Kiloniellaceae</taxon>
        <taxon>Kiloniella</taxon>
    </lineage>
</organism>
<dbReference type="EMBL" id="JAPWGY010000005">
    <property type="protein sequence ID" value="MCZ4281968.1"/>
    <property type="molecule type" value="Genomic_DNA"/>
</dbReference>
<sequence>MTTLYMLLHEWYPEKGYKSKTLIGVYESRTEVEKGLGLVKNQPGFSDTPDGFYVKTYKLNEIAIDKGEIVL</sequence>
<accession>A0ABT4LLI3</accession>
<comment type="caution">
    <text evidence="1">The sequence shown here is derived from an EMBL/GenBank/DDBJ whole genome shotgun (WGS) entry which is preliminary data.</text>
</comment>
<proteinExistence type="predicted"/>
<dbReference type="Proteomes" id="UP001069802">
    <property type="component" value="Unassembled WGS sequence"/>
</dbReference>
<gene>
    <name evidence="1" type="ORF">O4H49_14345</name>
</gene>
<dbReference type="RefSeq" id="WP_269424129.1">
    <property type="nucleotide sequence ID" value="NZ_JAPWGY010000005.1"/>
</dbReference>
<reference evidence="1" key="1">
    <citation type="submission" date="2022-12" db="EMBL/GenBank/DDBJ databases">
        <title>Bacterial isolates from different developmental stages of Nematostella vectensis.</title>
        <authorList>
            <person name="Fraune S."/>
        </authorList>
    </citation>
    <scope>NUCLEOTIDE SEQUENCE</scope>
    <source>
        <strain evidence="1">G21630-S1</strain>
    </source>
</reference>
<name>A0ABT4LLI3_9PROT</name>
<evidence type="ECO:0000313" key="2">
    <source>
        <dbReference type="Proteomes" id="UP001069802"/>
    </source>
</evidence>
<protein>
    <submittedName>
        <fullName evidence="1">Uncharacterized protein</fullName>
    </submittedName>
</protein>